<dbReference type="RefSeq" id="WP_212610858.1">
    <property type="nucleotide sequence ID" value="NZ_CP073910.1"/>
</dbReference>
<protein>
    <recommendedName>
        <fullName evidence="4">Tip attachment protein J domain-containing protein</fullName>
    </recommendedName>
</protein>
<dbReference type="Proteomes" id="UP000681425">
    <property type="component" value="Chromosome"/>
</dbReference>
<keyword evidence="3" id="KW-1185">Reference proteome</keyword>
<evidence type="ECO:0000313" key="2">
    <source>
        <dbReference type="EMBL" id="QUT07908.1"/>
    </source>
</evidence>
<evidence type="ECO:0008006" key="4">
    <source>
        <dbReference type="Google" id="ProtNLM"/>
    </source>
</evidence>
<dbReference type="KEGG" id="spph:KFK14_11265"/>
<proteinExistence type="predicted"/>
<gene>
    <name evidence="2" type="ORF">KFK14_11265</name>
</gene>
<organism evidence="2 3">
    <name type="scientific">Sphingobium phenoxybenzoativorans</name>
    <dbReference type="NCBI Taxonomy" id="1592790"/>
    <lineage>
        <taxon>Bacteria</taxon>
        <taxon>Pseudomonadati</taxon>
        <taxon>Pseudomonadota</taxon>
        <taxon>Alphaproteobacteria</taxon>
        <taxon>Sphingomonadales</taxon>
        <taxon>Sphingomonadaceae</taxon>
        <taxon>Sphingobium</taxon>
    </lineage>
</organism>
<dbReference type="EMBL" id="CP073910">
    <property type="protein sequence ID" value="QUT07908.1"/>
    <property type="molecule type" value="Genomic_DNA"/>
</dbReference>
<sequence>MSKTLGKVAMIAGAVALVATGVGAVAGAGTVIGGIGTASSIASYASIAATAASIGAQVTAKKPPARGTVNQVLIASDAPSPYVIGRTFYAGVLRHDWGYGATLKKVKNPYRGMVLVYSVAGPIEGMESVLFDYQAVPFAGGSATGYYSGYLYEDHRLGNTPDTALTPHFAGFSHWDSDYRLSGKACGLFNLLFDKKGKRFSGGVPVNGRVLLGVKVYDPRKDSTYPGGSGAHRISDESTWEYSENPGLHGLTYSLGRYRVGKKVFGIGLPADGIDIASFVAFANVCDANSWKVGGVIFEPGSKGANLKDILQAGAAEWTFIGAKLGVKYNAPRVAIDVITPADLADDDAEIPAMQIWPDRKNGLIPKFRSENHKWEYVAGDLVSVAEYVAEDGEPKEEERQLNLVQDKNQAAQIVAYELVNGRELSGINLVCKPRLRRYGPGDMLTLQLPEHGLVDIDAVVTERSVDPARMTVTLSFMSETPGKHAYALGQVGTAPPTPSLLSPEEKDGVASSVAGNDPEPATNLVVTGGSGSATVSWRNPTNSDFEYSKIYRGTTNVFGSATVIAGPLAGALGQVQQINDATSPGTKYYWIESYTDEDIPADPTGPVSGVIT</sequence>
<dbReference type="AlphaFoldDB" id="A0A975KC11"/>
<evidence type="ECO:0000256" key="1">
    <source>
        <dbReference type="SAM" id="MobiDB-lite"/>
    </source>
</evidence>
<reference evidence="2" key="1">
    <citation type="submission" date="2021-04" db="EMBL/GenBank/DDBJ databases">
        <title>Isolation of p-tert-butylphenol degrading bacteria Sphingobium phenoxybenzoativorans Tas13 from active sludge.</title>
        <authorList>
            <person name="Li Y."/>
        </authorList>
    </citation>
    <scope>NUCLEOTIDE SEQUENCE</scope>
    <source>
        <strain evidence="2">Tas13</strain>
    </source>
</reference>
<evidence type="ECO:0000313" key="3">
    <source>
        <dbReference type="Proteomes" id="UP000681425"/>
    </source>
</evidence>
<feature type="region of interest" description="Disordered" evidence="1">
    <location>
        <begin position="495"/>
        <end position="538"/>
    </location>
</feature>
<name>A0A975KC11_9SPHN</name>
<accession>A0A975KC11</accession>